<dbReference type="SUPFAM" id="SSF53850">
    <property type="entry name" value="Periplasmic binding protein-like II"/>
    <property type="match status" value="1"/>
</dbReference>
<keyword evidence="2" id="KW-0805">Transcription regulation</keyword>
<dbReference type="InterPro" id="IPR036390">
    <property type="entry name" value="WH_DNA-bd_sf"/>
</dbReference>
<keyword evidence="3" id="KW-0238">DNA-binding</keyword>
<sequence length="233" mass="25684">MLDPHRLRQFVAVAKHLNITHAAAELDLTQQAVSSTIKTIERDLGVALLKRIGRRIELTDAGRILRDGAQPLLDGSSALIRAVHEVDRDRNEQLLIAHTLTVSVDEVIELVEPVRREVPLASVAVRRLADPELISALRVVQADIALRRGVTIPDGYMGSIIGYSLLRVAVSTQHPLAVERTIKLGELAGTDLILSNRPEDPYYSNFLIAACRRQGFEPPSSTVVFKGCPQLRQ</sequence>
<evidence type="ECO:0000256" key="2">
    <source>
        <dbReference type="ARBA" id="ARBA00023015"/>
    </source>
</evidence>
<dbReference type="GO" id="GO:0003677">
    <property type="term" value="F:DNA binding"/>
    <property type="evidence" value="ECO:0007669"/>
    <property type="project" value="UniProtKB-KW"/>
</dbReference>
<dbReference type="PRINTS" id="PR00039">
    <property type="entry name" value="HTHLYSR"/>
</dbReference>
<accession>A0AAW6LSP3</accession>
<dbReference type="Gene3D" id="1.10.10.10">
    <property type="entry name" value="Winged helix-like DNA-binding domain superfamily/Winged helix DNA-binding domain"/>
    <property type="match status" value="1"/>
</dbReference>
<evidence type="ECO:0000256" key="5">
    <source>
        <dbReference type="ARBA" id="ARBA00023163"/>
    </source>
</evidence>
<dbReference type="GO" id="GO:0032993">
    <property type="term" value="C:protein-DNA complex"/>
    <property type="evidence" value="ECO:0007669"/>
    <property type="project" value="TreeGrafter"/>
</dbReference>
<evidence type="ECO:0000256" key="3">
    <source>
        <dbReference type="ARBA" id="ARBA00023125"/>
    </source>
</evidence>
<dbReference type="Proteomes" id="UP001217325">
    <property type="component" value="Unassembled WGS sequence"/>
</dbReference>
<evidence type="ECO:0000256" key="4">
    <source>
        <dbReference type="ARBA" id="ARBA00023159"/>
    </source>
</evidence>
<gene>
    <name evidence="7" type="ORF">PXH69_32650</name>
</gene>
<dbReference type="FunFam" id="1.10.10.10:FF:000001">
    <property type="entry name" value="LysR family transcriptional regulator"/>
    <property type="match status" value="1"/>
</dbReference>
<dbReference type="EMBL" id="JARDXE010000031">
    <property type="protein sequence ID" value="MDE8649724.1"/>
    <property type="molecule type" value="Genomic_DNA"/>
</dbReference>
<evidence type="ECO:0000256" key="1">
    <source>
        <dbReference type="ARBA" id="ARBA00009437"/>
    </source>
</evidence>
<evidence type="ECO:0000259" key="6">
    <source>
        <dbReference type="PROSITE" id="PS50931"/>
    </source>
</evidence>
<comment type="caution">
    <text evidence="7">The sequence shown here is derived from an EMBL/GenBank/DDBJ whole genome shotgun (WGS) entry which is preliminary data.</text>
</comment>
<dbReference type="AlphaFoldDB" id="A0AAW6LSP3"/>
<dbReference type="Pfam" id="PF00126">
    <property type="entry name" value="HTH_1"/>
    <property type="match status" value="1"/>
</dbReference>
<evidence type="ECO:0000313" key="7">
    <source>
        <dbReference type="EMBL" id="MDE8649724.1"/>
    </source>
</evidence>
<dbReference type="Gene3D" id="3.40.190.10">
    <property type="entry name" value="Periplasmic binding protein-like II"/>
    <property type="match status" value="2"/>
</dbReference>
<comment type="similarity">
    <text evidence="1">Belongs to the LysR transcriptional regulatory family.</text>
</comment>
<organism evidence="7 8">
    <name type="scientific">Rhodococcus qingshengii</name>
    <dbReference type="NCBI Taxonomy" id="334542"/>
    <lineage>
        <taxon>Bacteria</taxon>
        <taxon>Bacillati</taxon>
        <taxon>Actinomycetota</taxon>
        <taxon>Actinomycetes</taxon>
        <taxon>Mycobacteriales</taxon>
        <taxon>Nocardiaceae</taxon>
        <taxon>Rhodococcus</taxon>
        <taxon>Rhodococcus erythropolis group</taxon>
    </lineage>
</organism>
<keyword evidence="5" id="KW-0804">Transcription</keyword>
<name>A0AAW6LSP3_RHOSG</name>
<dbReference type="PROSITE" id="PS50931">
    <property type="entry name" value="HTH_LYSR"/>
    <property type="match status" value="1"/>
</dbReference>
<dbReference type="GO" id="GO:0003700">
    <property type="term" value="F:DNA-binding transcription factor activity"/>
    <property type="evidence" value="ECO:0007669"/>
    <property type="project" value="InterPro"/>
</dbReference>
<reference evidence="7" key="1">
    <citation type="submission" date="2023-02" db="EMBL/GenBank/DDBJ databases">
        <title>A novel hydrolase synthesized by Rhodococcus erythropolis HQ is responsible for the detoxification of Zearalenone.</title>
        <authorList>
            <person name="Hu J."/>
            <person name="Xu J."/>
        </authorList>
    </citation>
    <scope>NUCLEOTIDE SEQUENCE</scope>
    <source>
        <strain evidence="7">HQ</strain>
    </source>
</reference>
<dbReference type="Pfam" id="PF03466">
    <property type="entry name" value="LysR_substrate"/>
    <property type="match status" value="1"/>
</dbReference>
<dbReference type="InterPro" id="IPR005119">
    <property type="entry name" value="LysR_subst-bd"/>
</dbReference>
<proteinExistence type="inferred from homology"/>
<dbReference type="InterPro" id="IPR036388">
    <property type="entry name" value="WH-like_DNA-bd_sf"/>
</dbReference>
<dbReference type="PANTHER" id="PTHR30346">
    <property type="entry name" value="TRANSCRIPTIONAL DUAL REGULATOR HCAR-RELATED"/>
    <property type="match status" value="1"/>
</dbReference>
<dbReference type="InterPro" id="IPR000847">
    <property type="entry name" value="LysR_HTH_N"/>
</dbReference>
<dbReference type="RefSeq" id="WP_275233009.1">
    <property type="nucleotide sequence ID" value="NZ_JARDXE010000031.1"/>
</dbReference>
<dbReference type="PANTHER" id="PTHR30346:SF28">
    <property type="entry name" value="HTH-TYPE TRANSCRIPTIONAL REGULATOR CYNR"/>
    <property type="match status" value="1"/>
</dbReference>
<dbReference type="SUPFAM" id="SSF46785">
    <property type="entry name" value="Winged helix' DNA-binding domain"/>
    <property type="match status" value="1"/>
</dbReference>
<evidence type="ECO:0000313" key="8">
    <source>
        <dbReference type="Proteomes" id="UP001217325"/>
    </source>
</evidence>
<protein>
    <submittedName>
        <fullName evidence="7">LysR family transcriptional regulator</fullName>
    </submittedName>
</protein>
<feature type="domain" description="HTH lysR-type" evidence="6">
    <location>
        <begin position="2"/>
        <end position="59"/>
    </location>
</feature>
<keyword evidence="4" id="KW-0010">Activator</keyword>